<dbReference type="Pfam" id="PF15430">
    <property type="entry name" value="SVWC"/>
    <property type="match status" value="1"/>
</dbReference>
<feature type="domain" description="Single" evidence="4">
    <location>
        <begin position="29"/>
        <end position="96"/>
    </location>
</feature>
<dbReference type="AlphaFoldDB" id="A0A1W7RA94"/>
<proteinExistence type="predicted"/>
<keyword evidence="3" id="KW-0732">Signal</keyword>
<dbReference type="SMART" id="SM01318">
    <property type="entry name" value="SVWC"/>
    <property type="match status" value="1"/>
</dbReference>
<feature type="signal peptide" evidence="3">
    <location>
        <begin position="1"/>
        <end position="26"/>
    </location>
</feature>
<sequence length="103" mass="11387">MKHLHLYLVFGCLSLCALLSMSVGAGEYCQVGEMSIPVGKQKQDSRECILHKCVNQNNRIVLDSFSCAPQEEKRGCRSVPGPVDAPFPDCCPISLCRGKQWDD</sequence>
<reference evidence="5" key="1">
    <citation type="submission" date="2016-11" db="EMBL/GenBank/DDBJ databases">
        <title>Venom-gland transcriptomics and venom proteomics of the black-back scorpion (Hadrurus spadix) reveal detectability challenges and an unexplored realm of animal toxin diversity.</title>
        <authorList>
            <person name="Rokyta D.R."/>
            <person name="Ward M.J."/>
        </authorList>
    </citation>
    <scope>NUCLEOTIDE SEQUENCE</scope>
    <source>
        <tissue evidence="5">Venom gland</tissue>
    </source>
</reference>
<dbReference type="GO" id="GO:0005576">
    <property type="term" value="C:extracellular region"/>
    <property type="evidence" value="ECO:0007669"/>
    <property type="project" value="UniProtKB-SubCell"/>
</dbReference>
<evidence type="ECO:0000256" key="1">
    <source>
        <dbReference type="ARBA" id="ARBA00004613"/>
    </source>
</evidence>
<evidence type="ECO:0000313" key="5">
    <source>
        <dbReference type="EMBL" id="JAV48071.1"/>
    </source>
</evidence>
<accession>A0A1W7RA94</accession>
<name>A0A1W7RA94_9SCOR</name>
<dbReference type="EMBL" id="GFAH01000318">
    <property type="protein sequence ID" value="JAV48071.1"/>
    <property type="molecule type" value="Transcribed_RNA"/>
</dbReference>
<evidence type="ECO:0000256" key="2">
    <source>
        <dbReference type="ARBA" id="ARBA00022525"/>
    </source>
</evidence>
<keyword evidence="2" id="KW-0964">Secreted</keyword>
<evidence type="ECO:0000256" key="3">
    <source>
        <dbReference type="SAM" id="SignalP"/>
    </source>
</evidence>
<dbReference type="InterPro" id="IPR029277">
    <property type="entry name" value="SVWC_dom"/>
</dbReference>
<feature type="chain" id="PRO_5013049020" evidence="3">
    <location>
        <begin position="27"/>
        <end position="103"/>
    </location>
</feature>
<organism evidence="5">
    <name type="scientific">Hadrurus spadix</name>
    <dbReference type="NCBI Taxonomy" id="141984"/>
    <lineage>
        <taxon>Eukaryota</taxon>
        <taxon>Metazoa</taxon>
        <taxon>Ecdysozoa</taxon>
        <taxon>Arthropoda</taxon>
        <taxon>Chelicerata</taxon>
        <taxon>Arachnida</taxon>
        <taxon>Scorpiones</taxon>
        <taxon>Iurida</taxon>
        <taxon>Iuroidea</taxon>
        <taxon>Hadrurus</taxon>
    </lineage>
</organism>
<comment type="subcellular location">
    <subcellularLocation>
        <location evidence="1">Secreted</location>
    </subcellularLocation>
</comment>
<evidence type="ECO:0000259" key="4">
    <source>
        <dbReference type="SMART" id="SM01318"/>
    </source>
</evidence>
<protein>
    <submittedName>
        <fullName evidence="5">La1-like protein</fullName>
    </submittedName>
</protein>